<sequence>MARIKPQALLQQSKKKKGPSRISVATIAVYGMVVVVMGFFLFSSYRHWTRRSNLQTEDTISGVEHEDSFGNSKKVDIPKYAVINTSKGSITVELYKDGSPEVVEEFVKSCQKGRFKGMLFNRVIKNFEIEEVDTDEHYRPKTPIGITDMTLKQKI</sequence>
<dbReference type="PANTHER" id="PTHR47269:SF1">
    <property type="entry name" value="PEPTIDYL-PROLYL CIS-TRANS ISOMERASE CYP21-4"/>
    <property type="match status" value="1"/>
</dbReference>
<dbReference type="EMBL" id="NKXS01004820">
    <property type="protein sequence ID" value="PIN05307.1"/>
    <property type="molecule type" value="Genomic_DNA"/>
</dbReference>
<name>A0A2G9GJ37_9LAMI</name>
<dbReference type="Pfam" id="PF00160">
    <property type="entry name" value="Pro_isomerase"/>
    <property type="match status" value="1"/>
</dbReference>
<dbReference type="InterPro" id="IPR029000">
    <property type="entry name" value="Cyclophilin-like_dom_sf"/>
</dbReference>
<organism evidence="3 4">
    <name type="scientific">Handroanthus impetiginosus</name>
    <dbReference type="NCBI Taxonomy" id="429701"/>
    <lineage>
        <taxon>Eukaryota</taxon>
        <taxon>Viridiplantae</taxon>
        <taxon>Streptophyta</taxon>
        <taxon>Embryophyta</taxon>
        <taxon>Tracheophyta</taxon>
        <taxon>Spermatophyta</taxon>
        <taxon>Magnoliopsida</taxon>
        <taxon>eudicotyledons</taxon>
        <taxon>Gunneridae</taxon>
        <taxon>Pentapetalae</taxon>
        <taxon>asterids</taxon>
        <taxon>lamiids</taxon>
        <taxon>Lamiales</taxon>
        <taxon>Bignoniaceae</taxon>
        <taxon>Crescentiina</taxon>
        <taxon>Tabebuia alliance</taxon>
        <taxon>Handroanthus</taxon>
    </lineage>
</organism>
<accession>A0A2G9GJ37</accession>
<dbReference type="STRING" id="429701.A0A2G9GJ37"/>
<feature type="domain" description="PPIase cyclophilin-type" evidence="2">
    <location>
        <begin position="82"/>
        <end position="133"/>
    </location>
</feature>
<keyword evidence="1" id="KW-0812">Transmembrane</keyword>
<evidence type="ECO:0000256" key="1">
    <source>
        <dbReference type="SAM" id="Phobius"/>
    </source>
</evidence>
<keyword evidence="4" id="KW-1185">Reference proteome</keyword>
<dbReference type="InterPro" id="IPR002130">
    <property type="entry name" value="Cyclophilin-type_PPIase_dom"/>
</dbReference>
<keyword evidence="1" id="KW-1133">Transmembrane helix</keyword>
<dbReference type="SUPFAM" id="SSF50891">
    <property type="entry name" value="Cyclophilin-like"/>
    <property type="match status" value="1"/>
</dbReference>
<comment type="caution">
    <text evidence="3">The sequence shown here is derived from an EMBL/GenBank/DDBJ whole genome shotgun (WGS) entry which is preliminary data.</text>
</comment>
<evidence type="ECO:0000313" key="3">
    <source>
        <dbReference type="EMBL" id="PIN05307.1"/>
    </source>
</evidence>
<dbReference type="AlphaFoldDB" id="A0A2G9GJ37"/>
<dbReference type="Gene3D" id="2.40.100.10">
    <property type="entry name" value="Cyclophilin-like"/>
    <property type="match status" value="1"/>
</dbReference>
<gene>
    <name evidence="3" type="ORF">CDL12_22153</name>
</gene>
<dbReference type="PANTHER" id="PTHR47269">
    <property type="entry name" value="PEPTIDYL-PROLYL CIS-TRANS ISOMERASE CYP21-4"/>
    <property type="match status" value="1"/>
</dbReference>
<dbReference type="Proteomes" id="UP000231279">
    <property type="component" value="Unassembled WGS sequence"/>
</dbReference>
<evidence type="ECO:0000313" key="4">
    <source>
        <dbReference type="Proteomes" id="UP000231279"/>
    </source>
</evidence>
<reference evidence="4" key="1">
    <citation type="journal article" date="2018" name="Gigascience">
        <title>Genome assembly of the Pink Ipe (Handroanthus impetiginosus, Bignoniaceae), a highly valued, ecologically keystone Neotropical timber forest tree.</title>
        <authorList>
            <person name="Silva-Junior O.B."/>
            <person name="Grattapaglia D."/>
            <person name="Novaes E."/>
            <person name="Collevatti R.G."/>
        </authorList>
    </citation>
    <scope>NUCLEOTIDE SEQUENCE [LARGE SCALE GENOMIC DNA]</scope>
    <source>
        <strain evidence="4">cv. UFG-1</strain>
    </source>
</reference>
<keyword evidence="3" id="KW-0413">Isomerase</keyword>
<dbReference type="OrthoDB" id="271386at2759"/>
<feature type="transmembrane region" description="Helical" evidence="1">
    <location>
        <begin position="21"/>
        <end position="42"/>
    </location>
</feature>
<dbReference type="GO" id="GO:0003755">
    <property type="term" value="F:peptidyl-prolyl cis-trans isomerase activity"/>
    <property type="evidence" value="ECO:0007669"/>
    <property type="project" value="UniProtKB-EC"/>
</dbReference>
<protein>
    <submittedName>
        <fullName evidence="3">Peptidylprolyl isomerase</fullName>
        <ecNumber evidence="3">5.2.1.8</ecNumber>
    </submittedName>
</protein>
<dbReference type="EC" id="5.2.1.8" evidence="3"/>
<keyword evidence="1" id="KW-0472">Membrane</keyword>
<proteinExistence type="predicted"/>
<evidence type="ECO:0000259" key="2">
    <source>
        <dbReference type="Pfam" id="PF00160"/>
    </source>
</evidence>